<dbReference type="InterPro" id="IPR017953">
    <property type="entry name" value="Carbohydrate_kinase_pred_CS"/>
</dbReference>
<comment type="caution">
    <text evidence="6">Lacks conserved residue(s) required for the propagation of feature annotation.</text>
</comment>
<comment type="catalytic activity">
    <reaction evidence="6">
        <text>(6S)-NADPHX + ADP = AMP + phosphate + NADPH + H(+)</text>
        <dbReference type="Rhea" id="RHEA:32235"/>
        <dbReference type="ChEBI" id="CHEBI:15378"/>
        <dbReference type="ChEBI" id="CHEBI:43474"/>
        <dbReference type="ChEBI" id="CHEBI:57783"/>
        <dbReference type="ChEBI" id="CHEBI:64076"/>
        <dbReference type="ChEBI" id="CHEBI:456215"/>
        <dbReference type="ChEBI" id="CHEBI:456216"/>
        <dbReference type="EC" id="4.2.1.136"/>
    </reaction>
</comment>
<sequence length="252" mass="27933">MKIYRAPKDSHKGQNGKLLVIGGSELFHAAAFWTADVASRIVDLVHFSSPAMENNDLMRVKAKEKFWNGILVPWEGIEDYIREDDCVVIGPGMTRSQETKLIVNRLLEKYPSKKWVIDGGVLQEMDRELLNEHMIVTPHLGEFKMLFGDANIEAMAEKYKCTILLKGVEDTVCNVHKCVKIAGGNEGMTKGGTGDVLAGLVGALYCKNDAFTAAKVGSEINKQAGDRLYQRVGPYFNATDLVNEIPVVMKEL</sequence>
<comment type="similarity">
    <text evidence="6">Belongs to the NnrD/CARKD family.</text>
</comment>
<keyword evidence="1 6" id="KW-0547">Nucleotide-binding</keyword>
<dbReference type="Proteomes" id="UP000177324">
    <property type="component" value="Unassembled WGS sequence"/>
</dbReference>
<comment type="subunit">
    <text evidence="6">Homotetramer.</text>
</comment>
<feature type="binding site" evidence="6">
    <location>
        <position position="30"/>
    </location>
    <ligand>
        <name>(6S)-NADPHX</name>
        <dbReference type="ChEBI" id="CHEBI:64076"/>
    </ligand>
</feature>
<feature type="binding site" evidence="6">
    <location>
        <position position="92"/>
    </location>
    <ligand>
        <name>(6S)-NADPHX</name>
        <dbReference type="ChEBI" id="CHEBI:64076"/>
    </ligand>
</feature>
<evidence type="ECO:0000313" key="9">
    <source>
        <dbReference type="Proteomes" id="UP000177324"/>
    </source>
</evidence>
<comment type="function">
    <text evidence="6">Catalyzes the dehydration of the S-form of NAD(P)HX at the expense of ADP, which is converted to AMP. Together with NAD(P)HX epimerase, which catalyzes the epimerization of the S- and R-forms, the enzyme allows the repair of both epimers of NAD(P)HX, a damaged form of NAD(P)H that is a result of enzymatic or heat-dependent hydration.</text>
</comment>
<dbReference type="InterPro" id="IPR029056">
    <property type="entry name" value="Ribokinase-like"/>
</dbReference>
<dbReference type="GO" id="GO:0110051">
    <property type="term" value="P:metabolite repair"/>
    <property type="evidence" value="ECO:0007669"/>
    <property type="project" value="TreeGrafter"/>
</dbReference>
<feature type="binding site" evidence="6">
    <location>
        <position position="194"/>
    </location>
    <ligand>
        <name>AMP</name>
        <dbReference type="ChEBI" id="CHEBI:456215"/>
    </ligand>
</feature>
<dbReference type="CDD" id="cd01171">
    <property type="entry name" value="YXKO-related"/>
    <property type="match status" value="1"/>
</dbReference>
<evidence type="ECO:0000256" key="1">
    <source>
        <dbReference type="ARBA" id="ARBA00022741"/>
    </source>
</evidence>
<dbReference type="EMBL" id="MHCH01000024">
    <property type="protein sequence ID" value="OGY17476.1"/>
    <property type="molecule type" value="Genomic_DNA"/>
</dbReference>
<dbReference type="SUPFAM" id="SSF53613">
    <property type="entry name" value="Ribokinase-like"/>
    <property type="match status" value="1"/>
</dbReference>
<dbReference type="Pfam" id="PF01256">
    <property type="entry name" value="Carb_kinase"/>
    <property type="match status" value="1"/>
</dbReference>
<feature type="binding site" evidence="6">
    <location>
        <position position="195"/>
    </location>
    <ligand>
        <name>(6S)-NADPHX</name>
        <dbReference type="ChEBI" id="CHEBI:64076"/>
    </ligand>
</feature>
<dbReference type="InterPro" id="IPR000631">
    <property type="entry name" value="CARKD"/>
</dbReference>
<dbReference type="GO" id="GO:0046496">
    <property type="term" value="P:nicotinamide nucleotide metabolic process"/>
    <property type="evidence" value="ECO:0007669"/>
    <property type="project" value="UniProtKB-UniRule"/>
</dbReference>
<dbReference type="GO" id="GO:0005524">
    <property type="term" value="F:ATP binding"/>
    <property type="evidence" value="ECO:0007669"/>
    <property type="project" value="UniProtKB-KW"/>
</dbReference>
<feature type="domain" description="YjeF C-terminal" evidence="7">
    <location>
        <begin position="1"/>
        <end position="252"/>
    </location>
</feature>
<dbReference type="STRING" id="1797589.A2784_03650"/>
<dbReference type="PROSITE" id="PS01050">
    <property type="entry name" value="YJEF_C_2"/>
    <property type="match status" value="1"/>
</dbReference>
<dbReference type="AlphaFoldDB" id="A0A1G1VQ04"/>
<evidence type="ECO:0000313" key="8">
    <source>
        <dbReference type="EMBL" id="OGY17476.1"/>
    </source>
</evidence>
<accession>A0A1G1VQ04</accession>
<gene>
    <name evidence="6" type="primary">nnrD</name>
    <name evidence="8" type="ORF">A2784_03650</name>
</gene>
<dbReference type="PROSITE" id="PS51383">
    <property type="entry name" value="YJEF_C_3"/>
    <property type="match status" value="1"/>
</dbReference>
<comment type="caution">
    <text evidence="8">The sequence shown here is derived from an EMBL/GenBank/DDBJ whole genome shotgun (WGS) entry which is preliminary data.</text>
</comment>
<evidence type="ECO:0000256" key="6">
    <source>
        <dbReference type="HAMAP-Rule" id="MF_01965"/>
    </source>
</evidence>
<evidence type="ECO:0000259" key="7">
    <source>
        <dbReference type="PROSITE" id="PS51383"/>
    </source>
</evidence>
<dbReference type="NCBIfam" id="TIGR00196">
    <property type="entry name" value="yjeF_cterm"/>
    <property type="match status" value="1"/>
</dbReference>
<dbReference type="PANTHER" id="PTHR12592:SF0">
    <property type="entry name" value="ATP-DEPENDENT (S)-NAD(P)H-HYDRATE DEHYDRATASE"/>
    <property type="match status" value="1"/>
</dbReference>
<dbReference type="PANTHER" id="PTHR12592">
    <property type="entry name" value="ATP-DEPENDENT (S)-NAD(P)H-HYDRATE DEHYDRATASE FAMILY MEMBER"/>
    <property type="match status" value="1"/>
</dbReference>
<protein>
    <recommendedName>
        <fullName evidence="6">ADP-dependent (S)-NAD(P)H-hydrate dehydratase</fullName>
        <ecNumber evidence="6">4.2.1.136</ecNumber>
    </recommendedName>
    <alternativeName>
        <fullName evidence="6">ADP-dependent NAD(P)HX dehydratase</fullName>
    </alternativeName>
</protein>
<dbReference type="EC" id="4.2.1.136" evidence="6"/>
<keyword evidence="3 6" id="KW-0521">NADP</keyword>
<feature type="binding site" evidence="6">
    <location>
        <position position="139"/>
    </location>
    <ligand>
        <name>(6S)-NADPHX</name>
        <dbReference type="ChEBI" id="CHEBI:64076"/>
    </ligand>
</feature>
<keyword evidence="2 6" id="KW-0067">ATP-binding</keyword>
<keyword evidence="4 6" id="KW-0520">NAD</keyword>
<evidence type="ECO:0000256" key="3">
    <source>
        <dbReference type="ARBA" id="ARBA00022857"/>
    </source>
</evidence>
<proteinExistence type="inferred from homology"/>
<evidence type="ECO:0000256" key="2">
    <source>
        <dbReference type="ARBA" id="ARBA00022840"/>
    </source>
</evidence>
<name>A0A1G1VQ04_9BACT</name>
<comment type="cofactor">
    <cofactor evidence="6">
        <name>Mg(2+)</name>
        <dbReference type="ChEBI" id="CHEBI:18420"/>
    </cofactor>
</comment>
<comment type="catalytic activity">
    <reaction evidence="6">
        <text>(6S)-NADHX + ADP = AMP + phosphate + NADH + H(+)</text>
        <dbReference type="Rhea" id="RHEA:32223"/>
        <dbReference type="ChEBI" id="CHEBI:15378"/>
        <dbReference type="ChEBI" id="CHEBI:43474"/>
        <dbReference type="ChEBI" id="CHEBI:57945"/>
        <dbReference type="ChEBI" id="CHEBI:64074"/>
        <dbReference type="ChEBI" id="CHEBI:456215"/>
        <dbReference type="ChEBI" id="CHEBI:456216"/>
        <dbReference type="EC" id="4.2.1.136"/>
    </reaction>
</comment>
<organism evidence="8 9">
    <name type="scientific">Candidatus Chisholmbacteria bacterium RIFCSPHIGHO2_01_FULL_48_12</name>
    <dbReference type="NCBI Taxonomy" id="1797589"/>
    <lineage>
        <taxon>Bacteria</taxon>
        <taxon>Candidatus Chisholmiibacteriota</taxon>
    </lineage>
</organism>
<evidence type="ECO:0000256" key="5">
    <source>
        <dbReference type="ARBA" id="ARBA00023239"/>
    </source>
</evidence>
<reference evidence="8 9" key="1">
    <citation type="journal article" date="2016" name="Nat. Commun.">
        <title>Thousands of microbial genomes shed light on interconnected biogeochemical processes in an aquifer system.</title>
        <authorList>
            <person name="Anantharaman K."/>
            <person name="Brown C.T."/>
            <person name="Hug L.A."/>
            <person name="Sharon I."/>
            <person name="Castelle C.J."/>
            <person name="Probst A.J."/>
            <person name="Thomas B.C."/>
            <person name="Singh A."/>
            <person name="Wilkins M.J."/>
            <person name="Karaoz U."/>
            <person name="Brodie E.L."/>
            <person name="Williams K.H."/>
            <person name="Hubbard S.S."/>
            <person name="Banfield J.F."/>
        </authorList>
    </citation>
    <scope>NUCLEOTIDE SEQUENCE [LARGE SCALE GENOMIC DNA]</scope>
</reference>
<dbReference type="HAMAP" id="MF_01965">
    <property type="entry name" value="NADHX_dehydratase"/>
    <property type="match status" value="1"/>
</dbReference>
<evidence type="ECO:0000256" key="4">
    <source>
        <dbReference type="ARBA" id="ARBA00023027"/>
    </source>
</evidence>
<dbReference type="GO" id="GO:0052855">
    <property type="term" value="F:ADP-dependent NAD(P)H-hydrate dehydratase activity"/>
    <property type="evidence" value="ECO:0007669"/>
    <property type="project" value="UniProtKB-UniRule"/>
</dbReference>
<dbReference type="Gene3D" id="3.40.1190.20">
    <property type="match status" value="1"/>
</dbReference>
<keyword evidence="5 6" id="KW-0456">Lyase</keyword>